<evidence type="ECO:0000256" key="1">
    <source>
        <dbReference type="ARBA" id="ARBA00022598"/>
    </source>
</evidence>
<dbReference type="InterPro" id="IPR055398">
    <property type="entry name" value="Rossmann-like_BshC"/>
</dbReference>
<proteinExistence type="inferred from homology"/>
<evidence type="ECO:0000259" key="4">
    <source>
        <dbReference type="Pfam" id="PF24850"/>
    </source>
</evidence>
<dbReference type="InterPro" id="IPR055399">
    <property type="entry name" value="CC_BshC"/>
</dbReference>
<dbReference type="GO" id="GO:0016874">
    <property type="term" value="F:ligase activity"/>
    <property type="evidence" value="ECO:0007669"/>
    <property type="project" value="UniProtKB-UniRule"/>
</dbReference>
<reference evidence="5 7" key="1">
    <citation type="submission" date="2016-01" db="EMBL/GenBank/DDBJ databases">
        <title>Genome Sequences of Twelve Sporeforming Bacillus Species Isolated from Foods.</title>
        <authorList>
            <person name="Berendsen E.M."/>
            <person name="Wells-Bennik M.H."/>
            <person name="Krawcyk A.O."/>
            <person name="De Jong A."/>
            <person name="Holsappel S."/>
            <person name="Eijlander R.T."/>
            <person name="Kuipers O.P."/>
        </authorList>
    </citation>
    <scope>NUCLEOTIDE SEQUENCE [LARGE SCALE GENOMIC DNA]</scope>
    <source>
        <strain evidence="5 7">B4102</strain>
    </source>
</reference>
<accession>A0A150L748</accession>
<evidence type="ECO:0000259" key="3">
    <source>
        <dbReference type="Pfam" id="PF10079"/>
    </source>
</evidence>
<dbReference type="NCBIfam" id="TIGR03998">
    <property type="entry name" value="thiol_BshC"/>
    <property type="match status" value="1"/>
</dbReference>
<gene>
    <name evidence="2 6" type="primary">bshC</name>
    <name evidence="5" type="ORF">B4102_1223</name>
    <name evidence="6" type="ORF">JGZ69_21780</name>
</gene>
<dbReference type="Pfam" id="PF24850">
    <property type="entry name" value="CC_BshC"/>
    <property type="match status" value="1"/>
</dbReference>
<evidence type="ECO:0000313" key="5">
    <source>
        <dbReference type="EMBL" id="KYD08141.1"/>
    </source>
</evidence>
<dbReference type="EMBL" id="LQYN01000034">
    <property type="protein sequence ID" value="KYD08141.1"/>
    <property type="molecule type" value="Genomic_DNA"/>
</dbReference>
<evidence type="ECO:0000313" key="7">
    <source>
        <dbReference type="Proteomes" id="UP000075666"/>
    </source>
</evidence>
<evidence type="ECO:0000313" key="6">
    <source>
        <dbReference type="EMBL" id="QQX25289.1"/>
    </source>
</evidence>
<comment type="function">
    <text evidence="2">Involved in bacillithiol (BSH) biosynthesis. May catalyze the last step of the pathway, the addition of cysteine to glucosamine malate (GlcN-Mal) to generate BSH.</text>
</comment>
<dbReference type="InterPro" id="IPR011199">
    <property type="entry name" value="Bacillithiol_biosynth_BshC"/>
</dbReference>
<dbReference type="AlphaFoldDB" id="A0A150L748"/>
<feature type="domain" description="Bacillithiol biosynthesis BshC C-terminal coiled-coil" evidence="4">
    <location>
        <begin position="385"/>
        <end position="538"/>
    </location>
</feature>
<keyword evidence="1 2" id="KW-0436">Ligase</keyword>
<dbReference type="OrthoDB" id="9765151at2"/>
<keyword evidence="2" id="KW-0175">Coiled coil</keyword>
<dbReference type="Proteomes" id="UP000595512">
    <property type="component" value="Chromosome"/>
</dbReference>
<dbReference type="STRING" id="46224.B4102_1223"/>
<dbReference type="HAMAP" id="MF_01867">
    <property type="entry name" value="BshC"/>
    <property type="match status" value="1"/>
</dbReference>
<keyword evidence="7" id="KW-1185">Reference proteome</keyword>
<dbReference type="Proteomes" id="UP000075666">
    <property type="component" value="Unassembled WGS sequence"/>
</dbReference>
<dbReference type="PIRSF" id="PIRSF012535">
    <property type="entry name" value="UCP012535"/>
    <property type="match status" value="1"/>
</dbReference>
<name>A0A150L748_9BACI</name>
<sequence>MELETISIPATNRFASLYIDQKQPVKSFFHYDITNSHVFEKRLEDLHKRNFARDELANCIETYMERFPKSGEIKESLLKLKLDDSSVVIGGQQAGLLTGPLYTIHKIISIIHLAKQQEEKLGKPVVPIFWIAGEDHDYLEINHVFVESERSLKKISYSEGPIDKRMVSDIVYDKNQLSKWIKKVFEHFGETVHTKNIMALIDEALNQSKSLVDFFTYIVVDLFKDYGLLVIDSADKNLRQLEVPFFQELIENQQRITDSVIRQQTLIKENDFPNAIDISENALNLFYYNGMERILLEYQQEKDGFVGKNGEVFFTKNELLDILEENPSAFSNNVVTRPIMQEWLFPTLAFIAGPGEIAYWGELKLAFEGLQFQMPPIIPRLNISLLERSIESDMNELNLDVEKVIRNGLQDEKQVYWDSIKNHDLERLINESKAFLETQYKQMEAKADKGLLPIVEKNLQFHQNQLDFLQRKADIMISEKNDVMLERYNRIERLLKPNGAPQERIWNIYYFLNKYGETFIDQIMTLQYQFDGKHKLIRI</sequence>
<feature type="domain" description="Bacillithiol biosynthesis BshC N-terminal Rossmann-like" evidence="3">
    <location>
        <begin position="1"/>
        <end position="381"/>
    </location>
</feature>
<dbReference type="RefSeq" id="WP_066230041.1">
    <property type="nucleotide sequence ID" value="NZ_CP066701.1"/>
</dbReference>
<dbReference type="KEGG" id="hspo:JGZ69_21780"/>
<dbReference type="EMBL" id="CP066701">
    <property type="protein sequence ID" value="QQX25289.1"/>
    <property type="molecule type" value="Genomic_DNA"/>
</dbReference>
<dbReference type="PATRIC" id="fig|46224.3.peg.2458"/>
<comment type="similarity">
    <text evidence="2">Belongs to the BshC family.</text>
</comment>
<protein>
    <recommendedName>
        <fullName evidence="2">Putative cysteine ligase BshC</fullName>
        <ecNumber evidence="2">6.-.-.-</ecNumber>
    </recommendedName>
</protein>
<reference evidence="6 8" key="2">
    <citation type="submission" date="2020-12" db="EMBL/GenBank/DDBJ databases">
        <title>Taxonomic evaluation of the Bacillus sporothermodurans group of bacteria based on whole genome sequences.</title>
        <authorList>
            <person name="Fiedler G."/>
            <person name="Herbstmann A.-D."/>
            <person name="Doll E."/>
            <person name="Wenning M."/>
            <person name="Brinks E."/>
            <person name="Kabisch J."/>
            <person name="Breitenwieser F."/>
            <person name="Lappann M."/>
            <person name="Boehnlein C."/>
            <person name="Franz C."/>
        </authorList>
    </citation>
    <scope>NUCLEOTIDE SEQUENCE [LARGE SCALE GENOMIC DNA]</scope>
    <source>
        <strain evidence="6 8">DSM 10599</strain>
    </source>
</reference>
<evidence type="ECO:0000256" key="2">
    <source>
        <dbReference type="HAMAP-Rule" id="MF_01867"/>
    </source>
</evidence>
<feature type="coiled-coil region" evidence="2">
    <location>
        <begin position="452"/>
        <end position="479"/>
    </location>
</feature>
<evidence type="ECO:0000313" key="8">
    <source>
        <dbReference type="Proteomes" id="UP000595512"/>
    </source>
</evidence>
<dbReference type="Pfam" id="PF10079">
    <property type="entry name" value="Rossmann-like_BshC"/>
    <property type="match status" value="1"/>
</dbReference>
<organism evidence="5 7">
    <name type="scientific">Heyndrickxia sporothermodurans</name>
    <dbReference type="NCBI Taxonomy" id="46224"/>
    <lineage>
        <taxon>Bacteria</taxon>
        <taxon>Bacillati</taxon>
        <taxon>Bacillota</taxon>
        <taxon>Bacilli</taxon>
        <taxon>Bacillales</taxon>
        <taxon>Bacillaceae</taxon>
        <taxon>Heyndrickxia</taxon>
    </lineage>
</organism>
<dbReference type="EC" id="6.-.-.-" evidence="2"/>